<evidence type="ECO:0000313" key="1">
    <source>
        <dbReference type="EMBL" id="GBM81249.1"/>
    </source>
</evidence>
<dbReference type="AlphaFoldDB" id="A0A4Y2IVI2"/>
<accession>A0A4Y2IVI2</accession>
<protein>
    <submittedName>
        <fullName evidence="1">Uncharacterized protein</fullName>
    </submittedName>
</protein>
<dbReference type="EMBL" id="BGPR01002931">
    <property type="protein sequence ID" value="GBM81249.1"/>
    <property type="molecule type" value="Genomic_DNA"/>
</dbReference>
<organism evidence="1 2">
    <name type="scientific">Araneus ventricosus</name>
    <name type="common">Orbweaver spider</name>
    <name type="synonym">Epeira ventricosa</name>
    <dbReference type="NCBI Taxonomy" id="182803"/>
    <lineage>
        <taxon>Eukaryota</taxon>
        <taxon>Metazoa</taxon>
        <taxon>Ecdysozoa</taxon>
        <taxon>Arthropoda</taxon>
        <taxon>Chelicerata</taxon>
        <taxon>Arachnida</taxon>
        <taxon>Araneae</taxon>
        <taxon>Araneomorphae</taxon>
        <taxon>Entelegynae</taxon>
        <taxon>Araneoidea</taxon>
        <taxon>Araneidae</taxon>
        <taxon>Araneus</taxon>
    </lineage>
</organism>
<name>A0A4Y2IVI2_ARAVE</name>
<evidence type="ECO:0000313" key="2">
    <source>
        <dbReference type="Proteomes" id="UP000499080"/>
    </source>
</evidence>
<dbReference type="Proteomes" id="UP000499080">
    <property type="component" value="Unassembled WGS sequence"/>
</dbReference>
<gene>
    <name evidence="1" type="ORF">AVEN_236451_1</name>
</gene>
<proteinExistence type="predicted"/>
<keyword evidence="2" id="KW-1185">Reference proteome</keyword>
<reference evidence="1 2" key="1">
    <citation type="journal article" date="2019" name="Sci. Rep.">
        <title>Orb-weaving spider Araneus ventricosus genome elucidates the spidroin gene catalogue.</title>
        <authorList>
            <person name="Kono N."/>
            <person name="Nakamura H."/>
            <person name="Ohtoshi R."/>
            <person name="Moran D.A.P."/>
            <person name="Shinohara A."/>
            <person name="Yoshida Y."/>
            <person name="Fujiwara M."/>
            <person name="Mori M."/>
            <person name="Tomita M."/>
            <person name="Arakawa K."/>
        </authorList>
    </citation>
    <scope>NUCLEOTIDE SEQUENCE [LARGE SCALE GENOMIC DNA]</scope>
</reference>
<sequence length="110" mass="11488">MLPVSVFVLSGLEEDGGLVTACESSKSSDILYSNVSPSDAEEELISVSASDSRDCKTLFSPNGGKDIDIAAEATKGVNLASSEITVALITGCIFELFCLTMEASTSRDEV</sequence>
<comment type="caution">
    <text evidence="1">The sequence shown here is derived from an EMBL/GenBank/DDBJ whole genome shotgun (WGS) entry which is preliminary data.</text>
</comment>